<keyword evidence="1" id="KW-0677">Repeat</keyword>
<feature type="repeat" description="PPR" evidence="2">
    <location>
        <begin position="378"/>
        <end position="412"/>
    </location>
</feature>
<dbReference type="Pfam" id="PF13041">
    <property type="entry name" value="PPR_2"/>
    <property type="match status" value="4"/>
</dbReference>
<dbReference type="PROSITE" id="PS51375">
    <property type="entry name" value="PPR"/>
    <property type="match status" value="6"/>
</dbReference>
<reference evidence="4" key="1">
    <citation type="journal article" date="2019" name="Curr. Biol.">
        <title>Genome Sequence of Striga asiatica Provides Insight into the Evolution of Plant Parasitism.</title>
        <authorList>
            <person name="Yoshida S."/>
            <person name="Kim S."/>
            <person name="Wafula E.K."/>
            <person name="Tanskanen J."/>
            <person name="Kim Y.M."/>
            <person name="Honaas L."/>
            <person name="Yang Z."/>
            <person name="Spallek T."/>
            <person name="Conn C.E."/>
            <person name="Ichihashi Y."/>
            <person name="Cheong K."/>
            <person name="Cui S."/>
            <person name="Der J.P."/>
            <person name="Gundlach H."/>
            <person name="Jiao Y."/>
            <person name="Hori C."/>
            <person name="Ishida J.K."/>
            <person name="Kasahara H."/>
            <person name="Kiba T."/>
            <person name="Kim M.S."/>
            <person name="Koo N."/>
            <person name="Laohavisit A."/>
            <person name="Lee Y.H."/>
            <person name="Lumba S."/>
            <person name="McCourt P."/>
            <person name="Mortimer J.C."/>
            <person name="Mutuku J.M."/>
            <person name="Nomura T."/>
            <person name="Sasaki-Sekimoto Y."/>
            <person name="Seto Y."/>
            <person name="Wang Y."/>
            <person name="Wakatake T."/>
            <person name="Sakakibara H."/>
            <person name="Demura T."/>
            <person name="Yamaguchi S."/>
            <person name="Yoneyama K."/>
            <person name="Manabe R.I."/>
            <person name="Nelson D.C."/>
            <person name="Schulman A.H."/>
            <person name="Timko M.P."/>
            <person name="dePamphilis C.W."/>
            <person name="Choi D."/>
            <person name="Shirasu K."/>
        </authorList>
    </citation>
    <scope>NUCLEOTIDE SEQUENCE [LARGE SCALE GENOMIC DNA]</scope>
    <source>
        <strain evidence="4">cv. UVA1</strain>
    </source>
</reference>
<feature type="repeat" description="PPR" evidence="2">
    <location>
        <begin position="73"/>
        <end position="108"/>
    </location>
</feature>
<dbReference type="InterPro" id="IPR046848">
    <property type="entry name" value="E_motif"/>
</dbReference>
<dbReference type="GO" id="GO:0009451">
    <property type="term" value="P:RNA modification"/>
    <property type="evidence" value="ECO:0007669"/>
    <property type="project" value="InterPro"/>
</dbReference>
<dbReference type="FunFam" id="1.25.40.10:FF:000196">
    <property type="entry name" value="Pentatricopeptide repeat-containing protein At4g14850"/>
    <property type="match status" value="1"/>
</dbReference>
<dbReference type="InterPro" id="IPR011990">
    <property type="entry name" value="TPR-like_helical_dom_sf"/>
</dbReference>
<evidence type="ECO:0000256" key="2">
    <source>
        <dbReference type="PROSITE-ProRule" id="PRU00708"/>
    </source>
</evidence>
<dbReference type="AlphaFoldDB" id="A0A5A7PS36"/>
<dbReference type="EMBL" id="BKCP01005006">
    <property type="protein sequence ID" value="GER35693.1"/>
    <property type="molecule type" value="Genomic_DNA"/>
</dbReference>
<dbReference type="PANTHER" id="PTHR47926:SF356">
    <property type="entry name" value="(WILD MALAYSIAN BANANA) HYPOTHETICAL PROTEIN"/>
    <property type="match status" value="1"/>
</dbReference>
<keyword evidence="4" id="KW-1185">Reference proteome</keyword>
<dbReference type="InterPro" id="IPR002885">
    <property type="entry name" value="PPR_rpt"/>
</dbReference>
<dbReference type="Proteomes" id="UP000325081">
    <property type="component" value="Unassembled WGS sequence"/>
</dbReference>
<feature type="repeat" description="PPR" evidence="2">
    <location>
        <begin position="175"/>
        <end position="209"/>
    </location>
</feature>
<dbReference type="GO" id="GO:0099402">
    <property type="term" value="P:plant organ development"/>
    <property type="evidence" value="ECO:0007669"/>
    <property type="project" value="UniProtKB-ARBA"/>
</dbReference>
<dbReference type="Gene3D" id="1.25.40.10">
    <property type="entry name" value="Tetratricopeptide repeat domain"/>
    <property type="match status" value="5"/>
</dbReference>
<dbReference type="Pfam" id="PF01535">
    <property type="entry name" value="PPR"/>
    <property type="match status" value="4"/>
</dbReference>
<comment type="caution">
    <text evidence="3">The sequence shown here is derived from an EMBL/GenBank/DDBJ whole genome shotgun (WGS) entry which is preliminary data.</text>
</comment>
<dbReference type="FunFam" id="1.25.40.10:FF:000694">
    <property type="entry name" value="Pentatricopeptide repeat-containing protein At3g50420"/>
    <property type="match status" value="1"/>
</dbReference>
<dbReference type="FunFam" id="1.25.40.10:FF:000158">
    <property type="entry name" value="pentatricopeptide repeat-containing protein At2g33680"/>
    <property type="match status" value="1"/>
</dbReference>
<dbReference type="OrthoDB" id="728902at2759"/>
<evidence type="ECO:0000256" key="1">
    <source>
        <dbReference type="ARBA" id="ARBA00022737"/>
    </source>
</evidence>
<dbReference type="PANTHER" id="PTHR47926">
    <property type="entry name" value="PENTATRICOPEPTIDE REPEAT-CONTAINING PROTEIN"/>
    <property type="match status" value="1"/>
</dbReference>
<gene>
    <name evidence="3" type="ORF">STAS_11979</name>
</gene>
<accession>A0A5A7PS36</accession>
<evidence type="ECO:0000313" key="3">
    <source>
        <dbReference type="EMBL" id="GER35693.1"/>
    </source>
</evidence>
<dbReference type="GO" id="GO:0003723">
    <property type="term" value="F:RNA binding"/>
    <property type="evidence" value="ECO:0007669"/>
    <property type="project" value="InterPro"/>
</dbReference>
<dbReference type="NCBIfam" id="TIGR00756">
    <property type="entry name" value="PPR"/>
    <property type="match status" value="5"/>
</dbReference>
<dbReference type="Pfam" id="PF20431">
    <property type="entry name" value="E_motif"/>
    <property type="match status" value="1"/>
</dbReference>
<feature type="repeat" description="PPR" evidence="2">
    <location>
        <begin position="479"/>
        <end position="513"/>
    </location>
</feature>
<protein>
    <submittedName>
        <fullName evidence="3">Pentatricopeptide repeat-containing protein</fullName>
    </submittedName>
</protein>
<organism evidence="3 4">
    <name type="scientific">Striga asiatica</name>
    <name type="common">Asiatic witchweed</name>
    <name type="synonym">Buchnera asiatica</name>
    <dbReference type="NCBI Taxonomy" id="4170"/>
    <lineage>
        <taxon>Eukaryota</taxon>
        <taxon>Viridiplantae</taxon>
        <taxon>Streptophyta</taxon>
        <taxon>Embryophyta</taxon>
        <taxon>Tracheophyta</taxon>
        <taxon>Spermatophyta</taxon>
        <taxon>Magnoliopsida</taxon>
        <taxon>eudicotyledons</taxon>
        <taxon>Gunneridae</taxon>
        <taxon>Pentapetalae</taxon>
        <taxon>asterids</taxon>
        <taxon>lamiids</taxon>
        <taxon>Lamiales</taxon>
        <taxon>Orobanchaceae</taxon>
        <taxon>Buchnereae</taxon>
        <taxon>Striga</taxon>
    </lineage>
</organism>
<evidence type="ECO:0000313" key="4">
    <source>
        <dbReference type="Proteomes" id="UP000325081"/>
    </source>
</evidence>
<dbReference type="InterPro" id="IPR046960">
    <property type="entry name" value="PPR_At4g14850-like_plant"/>
</dbReference>
<name>A0A5A7PS36_STRAF</name>
<sequence>MPPPPLTRAHLIPKCAATKSLREARRLHALLITSPCTDTESPLLHNNILLAMYARCGSFGDTQNLFDKMPQPNIVSYNILISAYSRSPHHAHQAYRLLSRLENVNLKPNRMTITSLLQASSGLRDVVLGSVLHSRSVKIGVSNNASVQTSLLGMYSKCGDMGCAEKVFRHIMDKDDIAWNSMISSYVKNGRIIESLELYQDMLRDRFNPTRFTYSLVLNACAKLEDYDHGKIVHAHVLISGTHVDLPLHNSLLDMYCSCKDTRSACNVFSRIKKPDLISWNSMIGGYSDSGEGEKAMCMFIRLMQVSLYRPDEYTFAAVISGTSLFPASEYGKPLHAQIEKIGLEKSVYIGSTLTSMYFNNDDFVSFRKIFDSFPHKDTVLWTDMIAGHVRTGQSENALRLFQEMFENGCKVDSFALSSALSACAELVTLNQGEMIHCLAMKTGNESDACVQSSLVDMYAKNGELKSAAFTFCSLPRIDLMCWNSMLTAYAHHGRAHEVFQIFFAMLKSGLSPDQVTFLSLLSACNHCGLVGKSRYFWNYMKENGIIPGPKHYSCLISALSRAGLWEEAEGLITELPFSDENLELWRSVLSSCVKNENVKGGVYAARRVLEINGEDSAANVLLAKLYGGAGKWGHVMEMRRLMMPGKDPGLSWVEVSE</sequence>
<dbReference type="FunFam" id="1.25.40.10:FF:000285">
    <property type="entry name" value="Pentatricopeptide repeat-containing protein, chloroplastic"/>
    <property type="match status" value="1"/>
</dbReference>
<feature type="repeat" description="PPR" evidence="2">
    <location>
        <begin position="514"/>
        <end position="548"/>
    </location>
</feature>
<feature type="repeat" description="PPR" evidence="2">
    <location>
        <begin position="276"/>
        <end position="311"/>
    </location>
</feature>
<proteinExistence type="predicted"/>